<keyword evidence="2" id="KW-0808">Transferase</keyword>
<organism evidence="5 6">
    <name type="scientific">Mesorhizobium ciceri</name>
    <dbReference type="NCBI Taxonomy" id="39645"/>
    <lineage>
        <taxon>Bacteria</taxon>
        <taxon>Pseudomonadati</taxon>
        <taxon>Pseudomonadota</taxon>
        <taxon>Alphaproteobacteria</taxon>
        <taxon>Hyphomicrobiales</taxon>
        <taxon>Phyllobacteriaceae</taxon>
        <taxon>Mesorhizobium</taxon>
    </lineage>
</organism>
<evidence type="ECO:0000313" key="6">
    <source>
        <dbReference type="Proteomes" id="UP001060070"/>
    </source>
</evidence>
<accession>A0AB38TFZ5</accession>
<proteinExistence type="predicted"/>
<keyword evidence="6" id="KW-1185">Reference proteome</keyword>
<evidence type="ECO:0000256" key="2">
    <source>
        <dbReference type="ARBA" id="ARBA00022679"/>
    </source>
</evidence>
<feature type="domain" description="Methyltransferase" evidence="4">
    <location>
        <begin position="39"/>
        <end position="131"/>
    </location>
</feature>
<keyword evidence="3" id="KW-0949">S-adenosyl-L-methionine</keyword>
<dbReference type="CDD" id="cd02440">
    <property type="entry name" value="AdoMet_MTases"/>
    <property type="match status" value="1"/>
</dbReference>
<dbReference type="InterPro" id="IPR029063">
    <property type="entry name" value="SAM-dependent_MTases_sf"/>
</dbReference>
<dbReference type="Proteomes" id="UP001060070">
    <property type="component" value="Chromosome"/>
</dbReference>
<dbReference type="EMBL" id="CP088147">
    <property type="protein sequence ID" value="UTU53443.1"/>
    <property type="molecule type" value="Genomic_DNA"/>
</dbReference>
<dbReference type="AlphaFoldDB" id="A0AB38TFZ5"/>
<dbReference type="RefSeq" id="WP_024502970.1">
    <property type="nucleotide sequence ID" value="NZ_CP088147.1"/>
</dbReference>
<protein>
    <submittedName>
        <fullName evidence="5">Class I SAM-dependent methyltransferase</fullName>
    </submittedName>
</protein>
<dbReference type="PANTHER" id="PTHR43464:SF19">
    <property type="entry name" value="UBIQUINONE BIOSYNTHESIS O-METHYLTRANSFERASE, MITOCHONDRIAL"/>
    <property type="match status" value="1"/>
</dbReference>
<gene>
    <name evidence="5" type="ORF">LRP29_08635</name>
</gene>
<reference evidence="5 6" key="1">
    <citation type="journal article" date="2022" name="Microbiol. Resour. Announc.">
        <title>Complete Genome Sequence of Mesorhizobium ciceri Strain R30, a Rhizobium Used as a Commercial Inoculant for Chickpea in Argentina.</title>
        <authorList>
            <person name="Foresto E."/>
            <person name="Revale S."/>
            <person name="Primo E."/>
            <person name="Nievas F."/>
            <person name="Carezzano E."/>
            <person name="Puente M."/>
            <person name="Alzari P."/>
            <person name="Mart M."/>
            <person name="Ben-Assaya M."/>
            <person name="Mornico D."/>
            <person name="Santoro M."/>
            <person name="Mart F."/>
            <person name="Giordano W."/>
            <person name="Bogino P."/>
        </authorList>
    </citation>
    <scope>NUCLEOTIDE SEQUENCE [LARGE SCALE GENOMIC DNA]</scope>
    <source>
        <strain evidence="5 6">R30</strain>
    </source>
</reference>
<evidence type="ECO:0000256" key="3">
    <source>
        <dbReference type="ARBA" id="ARBA00022691"/>
    </source>
</evidence>
<keyword evidence="1 5" id="KW-0489">Methyltransferase</keyword>
<dbReference type="Pfam" id="PF13649">
    <property type="entry name" value="Methyltransf_25"/>
    <property type="match status" value="1"/>
</dbReference>
<dbReference type="GO" id="GO:0032259">
    <property type="term" value="P:methylation"/>
    <property type="evidence" value="ECO:0007669"/>
    <property type="project" value="UniProtKB-KW"/>
</dbReference>
<dbReference type="PANTHER" id="PTHR43464">
    <property type="entry name" value="METHYLTRANSFERASE"/>
    <property type="match status" value="1"/>
</dbReference>
<dbReference type="InterPro" id="IPR041698">
    <property type="entry name" value="Methyltransf_25"/>
</dbReference>
<sequence>MTDPIYSDPDFVQFYDIENQSGRADFDYCIGLAVNRGSVLDLGCGTGQLAAELADGHNVTGVDPASAMLDVARRRAGGDRVDWVEADARTVRLGRRFDLILLTGHAFQVFLTGEDQMAVLGTIAEHLAPGGLFIFDTRNPAEEEWLEWTPQRSERAVTHPGLGTVKAWYDAEHDAATGIVTYSTFYDIPGGRPVLGAESKIAFPKKEDLAGMLDETGLLVEQWLGDWQGTPYGVTSPEIIPIGRLR</sequence>
<evidence type="ECO:0000256" key="1">
    <source>
        <dbReference type="ARBA" id="ARBA00022603"/>
    </source>
</evidence>
<dbReference type="GO" id="GO:0008168">
    <property type="term" value="F:methyltransferase activity"/>
    <property type="evidence" value="ECO:0007669"/>
    <property type="project" value="UniProtKB-KW"/>
</dbReference>
<name>A0AB38TFZ5_9HYPH</name>
<evidence type="ECO:0000259" key="4">
    <source>
        <dbReference type="Pfam" id="PF13649"/>
    </source>
</evidence>
<dbReference type="Gene3D" id="3.40.50.150">
    <property type="entry name" value="Vaccinia Virus protein VP39"/>
    <property type="match status" value="1"/>
</dbReference>
<dbReference type="SUPFAM" id="SSF53335">
    <property type="entry name" value="S-adenosyl-L-methionine-dependent methyltransferases"/>
    <property type="match status" value="1"/>
</dbReference>
<evidence type="ECO:0000313" key="5">
    <source>
        <dbReference type="EMBL" id="UTU53443.1"/>
    </source>
</evidence>